<name>A0A0A9C0X8_ARUDO</name>
<evidence type="ECO:0000313" key="2">
    <source>
        <dbReference type="EMBL" id="JAD65167.1"/>
    </source>
</evidence>
<sequence>MSCRYGCAVAAQGDAPAATAKAEAEAEAPTGPTLDLSWAPAVLSARALERRREQR</sequence>
<protein>
    <submittedName>
        <fullName evidence="2">Uncharacterized protein</fullName>
    </submittedName>
</protein>
<reference evidence="2" key="1">
    <citation type="submission" date="2014-09" db="EMBL/GenBank/DDBJ databases">
        <authorList>
            <person name="Magalhaes I.L.F."/>
            <person name="Oliveira U."/>
            <person name="Santos F.R."/>
            <person name="Vidigal T.H.D.A."/>
            <person name="Brescovit A.D."/>
            <person name="Santos A.J."/>
        </authorList>
    </citation>
    <scope>NUCLEOTIDE SEQUENCE</scope>
    <source>
        <tissue evidence="2">Shoot tissue taken approximately 20 cm above the soil surface</tissue>
    </source>
</reference>
<dbReference type="AlphaFoldDB" id="A0A0A9C0X8"/>
<feature type="compositionally biased region" description="Low complexity" evidence="1">
    <location>
        <begin position="15"/>
        <end position="33"/>
    </location>
</feature>
<feature type="region of interest" description="Disordered" evidence="1">
    <location>
        <begin position="11"/>
        <end position="35"/>
    </location>
</feature>
<dbReference type="EMBL" id="GBRH01232728">
    <property type="protein sequence ID" value="JAD65167.1"/>
    <property type="molecule type" value="Transcribed_RNA"/>
</dbReference>
<proteinExistence type="predicted"/>
<accession>A0A0A9C0X8</accession>
<organism evidence="2">
    <name type="scientific">Arundo donax</name>
    <name type="common">Giant reed</name>
    <name type="synonym">Donax arundinaceus</name>
    <dbReference type="NCBI Taxonomy" id="35708"/>
    <lineage>
        <taxon>Eukaryota</taxon>
        <taxon>Viridiplantae</taxon>
        <taxon>Streptophyta</taxon>
        <taxon>Embryophyta</taxon>
        <taxon>Tracheophyta</taxon>
        <taxon>Spermatophyta</taxon>
        <taxon>Magnoliopsida</taxon>
        <taxon>Liliopsida</taxon>
        <taxon>Poales</taxon>
        <taxon>Poaceae</taxon>
        <taxon>PACMAD clade</taxon>
        <taxon>Arundinoideae</taxon>
        <taxon>Arundineae</taxon>
        <taxon>Arundo</taxon>
    </lineage>
</organism>
<reference evidence="2" key="2">
    <citation type="journal article" date="2015" name="Data Brief">
        <title>Shoot transcriptome of the giant reed, Arundo donax.</title>
        <authorList>
            <person name="Barrero R.A."/>
            <person name="Guerrero F.D."/>
            <person name="Moolhuijzen P."/>
            <person name="Goolsby J.A."/>
            <person name="Tidwell J."/>
            <person name="Bellgard S.E."/>
            <person name="Bellgard M.I."/>
        </authorList>
    </citation>
    <scope>NUCLEOTIDE SEQUENCE</scope>
    <source>
        <tissue evidence="2">Shoot tissue taken approximately 20 cm above the soil surface</tissue>
    </source>
</reference>
<evidence type="ECO:0000256" key="1">
    <source>
        <dbReference type="SAM" id="MobiDB-lite"/>
    </source>
</evidence>